<keyword evidence="1" id="KW-0812">Transmembrane</keyword>
<keyword evidence="1" id="KW-1133">Transmembrane helix</keyword>
<gene>
    <name evidence="2" type="ORF">K239x_30200</name>
</gene>
<evidence type="ECO:0000313" key="3">
    <source>
        <dbReference type="Proteomes" id="UP000319817"/>
    </source>
</evidence>
<accession>A0A517NV80</accession>
<proteinExistence type="predicted"/>
<name>A0A517NV80_9BACT</name>
<keyword evidence="3" id="KW-1185">Reference proteome</keyword>
<organism evidence="2 3">
    <name type="scientific">Stieleria marina</name>
    <dbReference type="NCBI Taxonomy" id="1930275"/>
    <lineage>
        <taxon>Bacteria</taxon>
        <taxon>Pseudomonadati</taxon>
        <taxon>Planctomycetota</taxon>
        <taxon>Planctomycetia</taxon>
        <taxon>Pirellulales</taxon>
        <taxon>Pirellulaceae</taxon>
        <taxon>Stieleria</taxon>
    </lineage>
</organism>
<dbReference type="OrthoDB" id="286367at2"/>
<sequence>MQSIWGIAMVIVGLSMAVGGFMKSEFIVYRVLAMRSRPLWGDNVHIFYVISGLMVAAFGVLFSLGIVGG</sequence>
<keyword evidence="1" id="KW-0472">Membrane</keyword>
<feature type="transmembrane region" description="Helical" evidence="1">
    <location>
        <begin position="44"/>
        <end position="67"/>
    </location>
</feature>
<dbReference type="Proteomes" id="UP000319817">
    <property type="component" value="Chromosome"/>
</dbReference>
<reference evidence="2 3" key="1">
    <citation type="submission" date="2019-02" db="EMBL/GenBank/DDBJ databases">
        <title>Deep-cultivation of Planctomycetes and their phenomic and genomic characterization uncovers novel biology.</title>
        <authorList>
            <person name="Wiegand S."/>
            <person name="Jogler M."/>
            <person name="Boedeker C."/>
            <person name="Pinto D."/>
            <person name="Vollmers J."/>
            <person name="Rivas-Marin E."/>
            <person name="Kohn T."/>
            <person name="Peeters S.H."/>
            <person name="Heuer A."/>
            <person name="Rast P."/>
            <person name="Oberbeckmann S."/>
            <person name="Bunk B."/>
            <person name="Jeske O."/>
            <person name="Meyerdierks A."/>
            <person name="Storesund J.E."/>
            <person name="Kallscheuer N."/>
            <person name="Luecker S."/>
            <person name="Lage O.M."/>
            <person name="Pohl T."/>
            <person name="Merkel B.J."/>
            <person name="Hornburger P."/>
            <person name="Mueller R.-W."/>
            <person name="Bruemmer F."/>
            <person name="Labrenz M."/>
            <person name="Spormann A.M."/>
            <person name="Op den Camp H."/>
            <person name="Overmann J."/>
            <person name="Amann R."/>
            <person name="Jetten M.S.M."/>
            <person name="Mascher T."/>
            <person name="Medema M.H."/>
            <person name="Devos D.P."/>
            <person name="Kaster A.-K."/>
            <person name="Ovreas L."/>
            <person name="Rohde M."/>
            <person name="Galperin M.Y."/>
            <person name="Jogler C."/>
        </authorList>
    </citation>
    <scope>NUCLEOTIDE SEQUENCE [LARGE SCALE GENOMIC DNA]</scope>
    <source>
        <strain evidence="2 3">K23_9</strain>
    </source>
</reference>
<evidence type="ECO:0000256" key="1">
    <source>
        <dbReference type="SAM" id="Phobius"/>
    </source>
</evidence>
<evidence type="ECO:0000313" key="2">
    <source>
        <dbReference type="EMBL" id="QDT11027.1"/>
    </source>
</evidence>
<feature type="transmembrane region" description="Helical" evidence="1">
    <location>
        <begin position="6"/>
        <end position="32"/>
    </location>
</feature>
<dbReference type="RefSeq" id="WP_145418767.1">
    <property type="nucleotide sequence ID" value="NZ_CP036526.1"/>
</dbReference>
<protein>
    <submittedName>
        <fullName evidence="2">Uncharacterized protein</fullName>
    </submittedName>
</protein>
<dbReference type="EMBL" id="CP036526">
    <property type="protein sequence ID" value="QDT11027.1"/>
    <property type="molecule type" value="Genomic_DNA"/>
</dbReference>
<dbReference type="AlphaFoldDB" id="A0A517NV80"/>